<comment type="cofactor">
    <cofactor evidence="2 3">
        <name>Zn(2+)</name>
        <dbReference type="ChEBI" id="CHEBI:29105"/>
    </cofactor>
    <text evidence="2 3">Binds 1 zinc ion per subunit.</text>
</comment>
<evidence type="ECO:0000313" key="6">
    <source>
        <dbReference type="WBParaSite" id="scaffold2846_cov264.g5550"/>
    </source>
</evidence>
<dbReference type="Proteomes" id="UP000887561">
    <property type="component" value="Unplaced"/>
</dbReference>
<feature type="binding site" evidence="2">
    <location>
        <position position="415"/>
    </location>
    <ligand>
        <name>Zn(2+)</name>
        <dbReference type="ChEBI" id="CHEBI:29105"/>
        <note>catalytic</note>
    </ligand>
</feature>
<evidence type="ECO:0000259" key="4">
    <source>
        <dbReference type="PROSITE" id="PS51864"/>
    </source>
</evidence>
<proteinExistence type="predicted"/>
<feature type="binding site" evidence="2">
    <location>
        <position position="409"/>
    </location>
    <ligand>
        <name>Zn(2+)</name>
        <dbReference type="ChEBI" id="CHEBI:29105"/>
        <note>catalytic</note>
    </ligand>
</feature>
<dbReference type="SUPFAM" id="SSF55486">
    <property type="entry name" value="Metalloproteases ('zincins'), catalytic domain"/>
    <property type="match status" value="1"/>
</dbReference>
<keyword evidence="2 3" id="KW-0479">Metal-binding</keyword>
<evidence type="ECO:0000256" key="3">
    <source>
        <dbReference type="RuleBase" id="RU361183"/>
    </source>
</evidence>
<dbReference type="SMART" id="SM00235">
    <property type="entry name" value="ZnMc"/>
    <property type="match status" value="1"/>
</dbReference>
<keyword evidence="2 3" id="KW-0378">Hydrolase</keyword>
<keyword evidence="5" id="KW-1185">Reference proteome</keyword>
<dbReference type="Pfam" id="PF01400">
    <property type="entry name" value="Astacin"/>
    <property type="match status" value="1"/>
</dbReference>
<sequence>MLVEETKPETEPELTESLVNFNSIIIAYIRELVIRCNLENLVIIVNTIFTYLSNSNLWNCQNEFITNLFITIMDESSEEKLDVFLHRLIIHIKNIQDSSSTFELVGIAKFMANFVTLFEAQFNLNQLGLGNLGGALNGLLGGGQRPQQAQHNPPNQQHNVPNILQQVVVPLVGQITAIAKQAILNICSQRGDCLKQKPESLNMRASIAEQEAAVARAHHPGRPQEQLDNEVELRLARTFQVKKALIRKAGLEGHVEPANNGVYQEDILLTEQQANALINQINQNSAGVGVVPQPSRFKRAGNSLYLEGVPNQQWPLGQPIQYMFDVSVTSEADKNAVRQAINEIQSRVQCLSFREVNSKPTGSHLYYVKYALPGFCGQSYVGRLDVVNPIYLSFGCGNPAGIALHETLHALGLQHEQLRIDRDRFITINWQNVNPQKYDAFAVSDATKFTSYGIAFYFKAHKRPNPKVNS</sequence>
<comment type="caution">
    <text evidence="2">Lacks conserved residue(s) required for the propagation of feature annotation.</text>
</comment>
<keyword evidence="2 3" id="KW-0482">Metalloprotease</keyword>
<dbReference type="PANTHER" id="PTHR10127:SF802">
    <property type="entry name" value="ZINC METALLOPROTEINASE NAS-10"/>
    <property type="match status" value="1"/>
</dbReference>
<dbReference type="EC" id="3.4.24.-" evidence="3"/>
<dbReference type="WBParaSite" id="scaffold2846_cov264.g5550">
    <property type="protein sequence ID" value="scaffold2846_cov264.g5550"/>
    <property type="gene ID" value="scaffold2846_cov264.g5550"/>
</dbReference>
<keyword evidence="1" id="KW-1015">Disulfide bond</keyword>
<reference evidence="6" key="1">
    <citation type="submission" date="2022-11" db="UniProtKB">
        <authorList>
            <consortium name="WormBaseParasite"/>
        </authorList>
    </citation>
    <scope>IDENTIFICATION</scope>
</reference>
<evidence type="ECO:0000256" key="2">
    <source>
        <dbReference type="PROSITE-ProRule" id="PRU01211"/>
    </source>
</evidence>
<dbReference type="GO" id="GO:0006508">
    <property type="term" value="P:proteolysis"/>
    <property type="evidence" value="ECO:0007669"/>
    <property type="project" value="UniProtKB-KW"/>
</dbReference>
<evidence type="ECO:0000256" key="1">
    <source>
        <dbReference type="ARBA" id="ARBA00023157"/>
    </source>
</evidence>
<dbReference type="PROSITE" id="PS51864">
    <property type="entry name" value="ASTACIN"/>
    <property type="match status" value="1"/>
</dbReference>
<dbReference type="InterPro" id="IPR001506">
    <property type="entry name" value="Peptidase_M12A"/>
</dbReference>
<keyword evidence="2 3" id="KW-0645">Protease</keyword>
<dbReference type="PRINTS" id="PR00480">
    <property type="entry name" value="ASTACIN"/>
</dbReference>
<protein>
    <recommendedName>
        <fullName evidence="3">Metalloendopeptidase</fullName>
        <ecNumber evidence="3">3.4.24.-</ecNumber>
    </recommendedName>
</protein>
<dbReference type="Gene3D" id="3.40.390.10">
    <property type="entry name" value="Collagenase (Catalytic Domain)"/>
    <property type="match status" value="1"/>
</dbReference>
<feature type="domain" description="Peptidase M12A" evidence="4">
    <location>
        <begin position="302"/>
        <end position="470"/>
    </location>
</feature>
<accession>A0A915M6X3</accession>
<dbReference type="GO" id="GO:0004222">
    <property type="term" value="F:metalloendopeptidase activity"/>
    <property type="evidence" value="ECO:0007669"/>
    <property type="project" value="UniProtKB-UniRule"/>
</dbReference>
<dbReference type="AlphaFoldDB" id="A0A915M6X3"/>
<organism evidence="5 6">
    <name type="scientific">Meloidogyne javanica</name>
    <name type="common">Root-knot nematode worm</name>
    <dbReference type="NCBI Taxonomy" id="6303"/>
    <lineage>
        <taxon>Eukaryota</taxon>
        <taxon>Metazoa</taxon>
        <taxon>Ecdysozoa</taxon>
        <taxon>Nematoda</taxon>
        <taxon>Chromadorea</taxon>
        <taxon>Rhabditida</taxon>
        <taxon>Tylenchina</taxon>
        <taxon>Tylenchomorpha</taxon>
        <taxon>Tylenchoidea</taxon>
        <taxon>Meloidogynidae</taxon>
        <taxon>Meloidogyninae</taxon>
        <taxon>Meloidogyne</taxon>
        <taxon>Meloidogyne incognita group</taxon>
    </lineage>
</organism>
<evidence type="ECO:0000313" key="5">
    <source>
        <dbReference type="Proteomes" id="UP000887561"/>
    </source>
</evidence>
<keyword evidence="2 3" id="KW-0862">Zinc</keyword>
<dbReference type="GO" id="GO:0008270">
    <property type="term" value="F:zinc ion binding"/>
    <property type="evidence" value="ECO:0007669"/>
    <property type="project" value="UniProtKB-UniRule"/>
</dbReference>
<feature type="active site" evidence="2">
    <location>
        <position position="406"/>
    </location>
</feature>
<dbReference type="InterPro" id="IPR024079">
    <property type="entry name" value="MetalloPept_cat_dom_sf"/>
</dbReference>
<name>A0A915M6X3_MELJA</name>
<dbReference type="InterPro" id="IPR006026">
    <property type="entry name" value="Peptidase_Metallo"/>
</dbReference>
<feature type="binding site" evidence="2">
    <location>
        <position position="405"/>
    </location>
    <ligand>
        <name>Zn(2+)</name>
        <dbReference type="ChEBI" id="CHEBI:29105"/>
        <note>catalytic</note>
    </ligand>
</feature>
<dbReference type="PANTHER" id="PTHR10127">
    <property type="entry name" value="DISCOIDIN, CUB, EGF, LAMININ , AND ZINC METALLOPROTEASE DOMAIN CONTAINING"/>
    <property type="match status" value="1"/>
</dbReference>